<dbReference type="AlphaFoldDB" id="A0AAD6ZJJ0"/>
<accession>A0AAD6ZJJ0</accession>
<keyword evidence="2" id="KW-1185">Reference proteome</keyword>
<evidence type="ECO:0000313" key="1">
    <source>
        <dbReference type="EMBL" id="KAJ7325560.1"/>
    </source>
</evidence>
<dbReference type="SUPFAM" id="SSF57850">
    <property type="entry name" value="RING/U-box"/>
    <property type="match status" value="1"/>
</dbReference>
<organism evidence="1 2">
    <name type="scientific">Mycena albidolilacea</name>
    <dbReference type="NCBI Taxonomy" id="1033008"/>
    <lineage>
        <taxon>Eukaryota</taxon>
        <taxon>Fungi</taxon>
        <taxon>Dikarya</taxon>
        <taxon>Basidiomycota</taxon>
        <taxon>Agaricomycotina</taxon>
        <taxon>Agaricomycetes</taxon>
        <taxon>Agaricomycetidae</taxon>
        <taxon>Agaricales</taxon>
        <taxon>Marasmiineae</taxon>
        <taxon>Mycenaceae</taxon>
        <taxon>Mycena</taxon>
    </lineage>
</organism>
<protein>
    <recommendedName>
        <fullName evidence="3">ZZ-type domain-containing protein</fullName>
    </recommendedName>
</protein>
<gene>
    <name evidence="1" type="ORF">DFH08DRAFT_886888</name>
</gene>
<dbReference type="EMBL" id="JARIHO010000044">
    <property type="protein sequence ID" value="KAJ7325560.1"/>
    <property type="molecule type" value="Genomic_DNA"/>
</dbReference>
<reference evidence="1" key="1">
    <citation type="submission" date="2023-03" db="EMBL/GenBank/DDBJ databases">
        <title>Massive genome expansion in bonnet fungi (Mycena s.s.) driven by repeated elements and novel gene families across ecological guilds.</title>
        <authorList>
            <consortium name="Lawrence Berkeley National Laboratory"/>
            <person name="Harder C.B."/>
            <person name="Miyauchi S."/>
            <person name="Viragh M."/>
            <person name="Kuo A."/>
            <person name="Thoen E."/>
            <person name="Andreopoulos B."/>
            <person name="Lu D."/>
            <person name="Skrede I."/>
            <person name="Drula E."/>
            <person name="Henrissat B."/>
            <person name="Morin E."/>
            <person name="Kohler A."/>
            <person name="Barry K."/>
            <person name="LaButti K."/>
            <person name="Morin E."/>
            <person name="Salamov A."/>
            <person name="Lipzen A."/>
            <person name="Mereny Z."/>
            <person name="Hegedus B."/>
            <person name="Baldrian P."/>
            <person name="Stursova M."/>
            <person name="Weitz H."/>
            <person name="Taylor A."/>
            <person name="Grigoriev I.V."/>
            <person name="Nagy L.G."/>
            <person name="Martin F."/>
            <person name="Kauserud H."/>
        </authorList>
    </citation>
    <scope>NUCLEOTIDE SEQUENCE</scope>
    <source>
        <strain evidence="1">CBHHK002</strain>
    </source>
</reference>
<evidence type="ECO:0000313" key="2">
    <source>
        <dbReference type="Proteomes" id="UP001218218"/>
    </source>
</evidence>
<evidence type="ECO:0008006" key="3">
    <source>
        <dbReference type="Google" id="ProtNLM"/>
    </source>
</evidence>
<proteinExistence type="predicted"/>
<sequence length="867" mass="98478">MDFKRLNIAIGRLRDTSAVLIQGLDVLEELHPFVQVAVDVFKLVLTLKMASWETSKKVLLVSIQMQDMMSALFQLRNIRRSDEKGPDGLTLKDKMSPLMESISGSIQQCGNACDVYAGKDVLAMTIKIGDYEKMLADFVKEFYAYKHQIEQQIVPTSDEDAAYEDLGDQVMTIQGMLMKIFPRLDTPLEAKARAFVNAHGDVKKWINITTTLAAFVELTGRHMASFDQTRMSDTDRGSCKLKQKLKCELEEPLQTALEKHSTFFSAKLALHREQLTKPGEHVVVELRGMEDRVIDSISGGEYKKVTDADLNALWRKERWQSNVKARSFALGLRYHFIEKFTMSQTHDHEGDSFEVDDETASISLVGGQNIPPAAKQEDDRWALAYLGVTYLHQIIEAVDDDGAGYLSINVVNQFCRRRPEKWSLLHWVAFCAAGWHNSVTWYRTRIYNILSAMVTVLQSVKSQNLQAATTYLAGIEIQRVELLLRATRPTERPALKGTPLRRITDEHQKEETAKFERRLHRLKYQLDDDALKLVAKGRVEHYVYPLLYVLLKDQFEKLRRACTQTLDEADFQAMSTSIASIFRAVDTRRRKLKAIFKSHDLDVDEHMGQFAFGMFELTSAEHRRDPINNTILTFIEDPVFKYNGENLRLGESDVLTPDSTTTFSFSRRCDHSNCHKQVNGIRILCVQCMDDVFLHTVDLCSSCFEAEVWHLGIHHTAAHLMIETTRPIHDGEMAVLVPKSKELAQTVKTVFNGNDHKSCCCCGVSVAPPCWVCIVCDEDTYVCKACHAKRATVLPDGENSTPKHTLAHLLLWIFDKIPIEEVSSADIAASFTTLEARIAAMEDKFERRLLTLENYFTADGRFHGLTA</sequence>
<comment type="caution">
    <text evidence="1">The sequence shown here is derived from an EMBL/GenBank/DDBJ whole genome shotgun (WGS) entry which is preliminary data.</text>
</comment>
<dbReference type="Proteomes" id="UP001218218">
    <property type="component" value="Unassembled WGS sequence"/>
</dbReference>
<name>A0AAD6ZJJ0_9AGAR</name>